<evidence type="ECO:0000313" key="2">
    <source>
        <dbReference type="EMBL" id="KAL3369742.1"/>
    </source>
</evidence>
<name>A0ABD2ULU1_9SOLN</name>
<protein>
    <recommendedName>
        <fullName evidence="1">Mandelate racemase/muconate lactonizing enzyme C-terminal domain-containing protein</fullName>
    </recommendedName>
</protein>
<keyword evidence="3" id="KW-1185">Reference proteome</keyword>
<dbReference type="EMBL" id="JBJKTR010000004">
    <property type="protein sequence ID" value="KAL3369742.1"/>
    <property type="molecule type" value="Genomic_DNA"/>
</dbReference>
<feature type="domain" description="Mandelate racemase/muconate lactonizing enzyme C-terminal" evidence="1">
    <location>
        <begin position="45"/>
        <end position="141"/>
    </location>
</feature>
<dbReference type="SFLD" id="SFLDF00009">
    <property type="entry name" value="o-succinylbenzoate_synthase"/>
    <property type="match status" value="1"/>
</dbReference>
<dbReference type="SFLD" id="SFLDS00001">
    <property type="entry name" value="Enolase"/>
    <property type="match status" value="1"/>
</dbReference>
<evidence type="ECO:0000259" key="1">
    <source>
        <dbReference type="SMART" id="SM00922"/>
    </source>
</evidence>
<dbReference type="Proteomes" id="UP001627284">
    <property type="component" value="Unassembled WGS sequence"/>
</dbReference>
<comment type="caution">
    <text evidence="2">The sequence shown here is derived from an EMBL/GenBank/DDBJ whole genome shotgun (WGS) entry which is preliminary data.</text>
</comment>
<dbReference type="InterPro" id="IPR013342">
    <property type="entry name" value="Mandelate_racemase_C"/>
</dbReference>
<dbReference type="Pfam" id="PF13378">
    <property type="entry name" value="MR_MLE_C"/>
    <property type="match status" value="1"/>
</dbReference>
<dbReference type="Gene3D" id="3.20.20.120">
    <property type="entry name" value="Enolase-like C-terminal domain"/>
    <property type="match status" value="1"/>
</dbReference>
<dbReference type="InterPro" id="IPR018110">
    <property type="entry name" value="Mandel_Rmase/mucon_lact_enz_CS"/>
</dbReference>
<accession>A0ABD2ULU1</accession>
<dbReference type="InterPro" id="IPR029065">
    <property type="entry name" value="Enolase_C-like"/>
</dbReference>
<proteinExistence type="predicted"/>
<sequence length="335" mass="36819">MAVLNAIAAGEGSSLLNVLCIHREESIENSLDVKVCALLESNGGPSEMALVATTLVREGFTAIKLKVARQADPTVDIAIIKEVRKKIGWEIELRADANQSWNYDEAVKFGLSVKDSGLQYIEEPVNNEDDIIKFCEETGLPVALDETINSIRKNHLKVLAKYNHPMIVAFVIKPSVVGGFENAALLARWAHQHGKMAVISATFESSLGLSALILFSRYVDLMKLDTGRMLNKEENSCIAHGLGTYQWLREDVSRTPLMIGYNPCNGVVEACVTDAAQILQHFQFNQDAVVPYCTSRELHAYEFVADLEGASICLNVQEIGKKDDVSSQIMFSGNA</sequence>
<gene>
    <name evidence="2" type="ORF">AABB24_006998</name>
</gene>
<dbReference type="InterPro" id="IPR036849">
    <property type="entry name" value="Enolase-like_C_sf"/>
</dbReference>
<organism evidence="2 3">
    <name type="scientific">Solanum stoloniferum</name>
    <dbReference type="NCBI Taxonomy" id="62892"/>
    <lineage>
        <taxon>Eukaryota</taxon>
        <taxon>Viridiplantae</taxon>
        <taxon>Streptophyta</taxon>
        <taxon>Embryophyta</taxon>
        <taxon>Tracheophyta</taxon>
        <taxon>Spermatophyta</taxon>
        <taxon>Magnoliopsida</taxon>
        <taxon>eudicotyledons</taxon>
        <taxon>Gunneridae</taxon>
        <taxon>Pentapetalae</taxon>
        <taxon>asterids</taxon>
        <taxon>lamiids</taxon>
        <taxon>Solanales</taxon>
        <taxon>Solanaceae</taxon>
        <taxon>Solanoideae</taxon>
        <taxon>Solaneae</taxon>
        <taxon>Solanum</taxon>
    </lineage>
</organism>
<dbReference type="PANTHER" id="PTHR42916:SF1">
    <property type="entry name" value="PROTEIN PHYLLO, CHLOROPLASTIC"/>
    <property type="match status" value="1"/>
</dbReference>
<dbReference type="SMART" id="SM00922">
    <property type="entry name" value="MR_MLE"/>
    <property type="match status" value="1"/>
</dbReference>
<dbReference type="SFLD" id="SFLDG00180">
    <property type="entry name" value="muconate_cycloisomerase"/>
    <property type="match status" value="1"/>
</dbReference>
<dbReference type="PROSITE" id="PS00909">
    <property type="entry name" value="MR_MLE_2"/>
    <property type="match status" value="1"/>
</dbReference>
<reference evidence="2 3" key="1">
    <citation type="submission" date="2024-05" db="EMBL/GenBank/DDBJ databases">
        <title>De novo assembly of an allotetraploid wild potato.</title>
        <authorList>
            <person name="Hosaka A.J."/>
        </authorList>
    </citation>
    <scope>NUCLEOTIDE SEQUENCE [LARGE SCALE GENOMIC DNA]</scope>
    <source>
        <tissue evidence="2">Young leaves</tissue>
    </source>
</reference>
<evidence type="ECO:0000313" key="3">
    <source>
        <dbReference type="Proteomes" id="UP001627284"/>
    </source>
</evidence>
<dbReference type="AlphaFoldDB" id="A0ABD2ULU1"/>
<dbReference type="PANTHER" id="PTHR42916">
    <property type="entry name" value="2-SUCCINYL-5-ENOLPYRUVYL-6-HYDROXY-3-CYCLOHEXENE-1-CARBOXYLATE SYNTHASE"/>
    <property type="match status" value="1"/>
</dbReference>
<dbReference type="SUPFAM" id="SSF51604">
    <property type="entry name" value="Enolase C-terminal domain-like"/>
    <property type="match status" value="1"/>
</dbReference>